<keyword evidence="4" id="KW-1185">Reference proteome</keyword>
<dbReference type="STRING" id="299467.A0A443RUJ2"/>
<keyword evidence="2" id="KW-0342">GTP-binding</keyword>
<dbReference type="PROSITE" id="PS51419">
    <property type="entry name" value="RAB"/>
    <property type="match status" value="1"/>
</dbReference>
<sequence>MTMPLGVAYHSKLVRLDDNQLKLQIWDTVGQERFNAISQMYYRRAKIAIVCVDVTDLE</sequence>
<dbReference type="PANTHER" id="PTHR47977">
    <property type="entry name" value="RAS-RELATED PROTEIN RAB"/>
    <property type="match status" value="1"/>
</dbReference>
<feature type="non-terminal residue" evidence="3">
    <location>
        <position position="58"/>
    </location>
</feature>
<dbReference type="AlphaFoldDB" id="A0A443RUJ2"/>
<dbReference type="GO" id="GO:0005525">
    <property type="term" value="F:GTP binding"/>
    <property type="evidence" value="ECO:0007669"/>
    <property type="project" value="UniProtKB-KW"/>
</dbReference>
<dbReference type="GO" id="GO:0003924">
    <property type="term" value="F:GTPase activity"/>
    <property type="evidence" value="ECO:0007669"/>
    <property type="project" value="InterPro"/>
</dbReference>
<dbReference type="InterPro" id="IPR001806">
    <property type="entry name" value="Small_GTPase"/>
</dbReference>
<dbReference type="Proteomes" id="UP000288716">
    <property type="component" value="Unassembled WGS sequence"/>
</dbReference>
<gene>
    <name evidence="3" type="ORF">B4U80_14995</name>
</gene>
<dbReference type="SUPFAM" id="SSF52540">
    <property type="entry name" value="P-loop containing nucleoside triphosphate hydrolases"/>
    <property type="match status" value="1"/>
</dbReference>
<evidence type="ECO:0000313" key="3">
    <source>
        <dbReference type="EMBL" id="RWS19006.1"/>
    </source>
</evidence>
<evidence type="ECO:0000256" key="2">
    <source>
        <dbReference type="ARBA" id="ARBA00023134"/>
    </source>
</evidence>
<protein>
    <submittedName>
        <fullName evidence="3">Small guanosine triphosphatase family (GTPase)-like Ras family protein</fullName>
    </submittedName>
</protein>
<reference evidence="3 4" key="1">
    <citation type="journal article" date="2018" name="Gigascience">
        <title>Genomes of trombidid mites reveal novel predicted allergens and laterally-transferred genes associated with secondary metabolism.</title>
        <authorList>
            <person name="Dong X."/>
            <person name="Chaisiri K."/>
            <person name="Xia D."/>
            <person name="Armstrong S.D."/>
            <person name="Fang Y."/>
            <person name="Donnelly M.J."/>
            <person name="Kadowaki T."/>
            <person name="McGarry J.W."/>
            <person name="Darby A.C."/>
            <person name="Makepeace B.L."/>
        </authorList>
    </citation>
    <scope>NUCLEOTIDE SEQUENCE [LARGE SCALE GENOMIC DNA]</scope>
    <source>
        <strain evidence="3">UoL-UT</strain>
    </source>
</reference>
<comment type="caution">
    <text evidence="3">The sequence shown here is derived from an EMBL/GenBank/DDBJ whole genome shotgun (WGS) entry which is preliminary data.</text>
</comment>
<name>A0A443RUJ2_9ACAR</name>
<evidence type="ECO:0000313" key="4">
    <source>
        <dbReference type="Proteomes" id="UP000288716"/>
    </source>
</evidence>
<organism evidence="3 4">
    <name type="scientific">Leptotrombidium deliense</name>
    <dbReference type="NCBI Taxonomy" id="299467"/>
    <lineage>
        <taxon>Eukaryota</taxon>
        <taxon>Metazoa</taxon>
        <taxon>Ecdysozoa</taxon>
        <taxon>Arthropoda</taxon>
        <taxon>Chelicerata</taxon>
        <taxon>Arachnida</taxon>
        <taxon>Acari</taxon>
        <taxon>Acariformes</taxon>
        <taxon>Trombidiformes</taxon>
        <taxon>Prostigmata</taxon>
        <taxon>Anystina</taxon>
        <taxon>Parasitengona</taxon>
        <taxon>Trombiculoidea</taxon>
        <taxon>Trombiculidae</taxon>
        <taxon>Leptotrombidium</taxon>
    </lineage>
</organism>
<accession>A0A443RUJ2</accession>
<dbReference type="Pfam" id="PF00071">
    <property type="entry name" value="Ras"/>
    <property type="match status" value="1"/>
</dbReference>
<dbReference type="InterPro" id="IPR027417">
    <property type="entry name" value="P-loop_NTPase"/>
</dbReference>
<dbReference type="VEuPathDB" id="VectorBase:LDEU013034"/>
<dbReference type="InterPro" id="IPR050227">
    <property type="entry name" value="Rab"/>
</dbReference>
<proteinExistence type="predicted"/>
<dbReference type="OrthoDB" id="8300122at2759"/>
<dbReference type="Gene3D" id="3.40.50.300">
    <property type="entry name" value="P-loop containing nucleotide triphosphate hydrolases"/>
    <property type="match status" value="1"/>
</dbReference>
<keyword evidence="1" id="KW-0547">Nucleotide-binding</keyword>
<dbReference type="EMBL" id="NCKV01031349">
    <property type="protein sequence ID" value="RWS19006.1"/>
    <property type="molecule type" value="Genomic_DNA"/>
</dbReference>
<evidence type="ECO:0000256" key="1">
    <source>
        <dbReference type="ARBA" id="ARBA00022741"/>
    </source>
</evidence>